<evidence type="ECO:0000313" key="4">
    <source>
        <dbReference type="EMBL" id="CUN83915.1"/>
    </source>
</evidence>
<evidence type="ECO:0000256" key="1">
    <source>
        <dbReference type="ARBA" id="ARBA00022676"/>
    </source>
</evidence>
<dbReference type="RefSeq" id="WP_055150970.1">
    <property type="nucleotide sequence ID" value="NZ_CYZU01000004.1"/>
</dbReference>
<evidence type="ECO:0000256" key="2">
    <source>
        <dbReference type="ARBA" id="ARBA00022679"/>
    </source>
</evidence>
<dbReference type="STRING" id="39482.ERS852491_00621"/>
<proteinExistence type="predicted"/>
<protein>
    <submittedName>
        <fullName evidence="4">Poly-beta-1,6-N-acetyl-D-glucosamine synthase</fullName>
        <ecNumber evidence="4">2.4.1.-</ecNumber>
    </submittedName>
</protein>
<dbReference type="PANTHER" id="PTHR22916:SF51">
    <property type="entry name" value="GLYCOSYLTRANSFERASE EPSH-RELATED"/>
    <property type="match status" value="1"/>
</dbReference>
<accession>A0A174A8W9</accession>
<reference evidence="4 5" key="1">
    <citation type="submission" date="2015-09" db="EMBL/GenBank/DDBJ databases">
        <authorList>
            <consortium name="Pathogen Informatics"/>
        </authorList>
    </citation>
    <scope>NUCLEOTIDE SEQUENCE [LARGE SCALE GENOMIC DNA]</scope>
    <source>
        <strain evidence="4 5">2789STDY5834876</strain>
    </source>
</reference>
<dbReference type="InterPro" id="IPR001173">
    <property type="entry name" value="Glyco_trans_2-like"/>
</dbReference>
<dbReference type="PANTHER" id="PTHR22916">
    <property type="entry name" value="GLYCOSYLTRANSFERASE"/>
    <property type="match status" value="1"/>
</dbReference>
<dbReference type="EC" id="2.4.1.-" evidence="4"/>
<dbReference type="EMBL" id="CYZU01000004">
    <property type="protein sequence ID" value="CUN83915.1"/>
    <property type="molecule type" value="Genomic_DNA"/>
</dbReference>
<name>A0A174A8W9_9FIRM</name>
<dbReference type="SUPFAM" id="SSF53448">
    <property type="entry name" value="Nucleotide-diphospho-sugar transferases"/>
    <property type="match status" value="1"/>
</dbReference>
<dbReference type="OrthoDB" id="1640114at2"/>
<evidence type="ECO:0000313" key="5">
    <source>
        <dbReference type="Proteomes" id="UP000095544"/>
    </source>
</evidence>
<keyword evidence="2 4" id="KW-0808">Transferase</keyword>
<dbReference type="Proteomes" id="UP000095544">
    <property type="component" value="Unassembled WGS sequence"/>
</dbReference>
<dbReference type="AlphaFoldDB" id="A0A174A8W9"/>
<organism evidence="4 5">
    <name type="scientific">Faecalicatena contorta</name>
    <dbReference type="NCBI Taxonomy" id="39482"/>
    <lineage>
        <taxon>Bacteria</taxon>
        <taxon>Bacillati</taxon>
        <taxon>Bacillota</taxon>
        <taxon>Clostridia</taxon>
        <taxon>Lachnospirales</taxon>
        <taxon>Lachnospiraceae</taxon>
        <taxon>Faecalicatena</taxon>
    </lineage>
</organism>
<dbReference type="GO" id="GO:0016757">
    <property type="term" value="F:glycosyltransferase activity"/>
    <property type="evidence" value="ECO:0007669"/>
    <property type="project" value="UniProtKB-KW"/>
</dbReference>
<dbReference type="Pfam" id="PF00535">
    <property type="entry name" value="Glycos_transf_2"/>
    <property type="match status" value="1"/>
</dbReference>
<dbReference type="CDD" id="cd04179">
    <property type="entry name" value="DPM_DPG-synthase_like"/>
    <property type="match status" value="1"/>
</dbReference>
<keyword evidence="1 4" id="KW-0328">Glycosyltransferase</keyword>
<dbReference type="InterPro" id="IPR029044">
    <property type="entry name" value="Nucleotide-diphossugar_trans"/>
</dbReference>
<feature type="domain" description="Glycosyltransferase 2-like" evidence="3">
    <location>
        <begin position="4"/>
        <end position="173"/>
    </location>
</feature>
<gene>
    <name evidence="4" type="primary">pgaC</name>
    <name evidence="4" type="ORF">ERS852491_00621</name>
</gene>
<dbReference type="Gene3D" id="3.90.550.10">
    <property type="entry name" value="Spore Coat Polysaccharide Biosynthesis Protein SpsA, Chain A"/>
    <property type="match status" value="1"/>
</dbReference>
<sequence length="354" mass="41288">MEISFIIPVYNGEKFIRRCIRAIRRWEREEQIEILIIDDGSVDSTGKICDEEAAEDGRIKVYHIENCGQGLARNYGLRAASGKYICFADADDWSDTDSIYRLWKQAEDVRADVVMGSYYRVNGETREWVHAAGEGLMKREGTAAETGLYHKVKTESMFGYVWNKLYRRQFLREHDIWMDDIRSMNMEDFLFNMKVWSHYPVFYCMDCPVCYYVTDHASTTRKSDPQIHTKSVNMICSLVSYLEGEGVLEENLDMVVPLIMRSFCWSMIKNIPFEGKSLRRLEERAGTFAYAAETEKALGTAKASEQLKTLPSALQRWFYLFCMCALKRKLIKIISLFFYICYPLMKRYVSAVLK</sequence>
<evidence type="ECO:0000259" key="3">
    <source>
        <dbReference type="Pfam" id="PF00535"/>
    </source>
</evidence>